<dbReference type="Proteomes" id="UP000186308">
    <property type="component" value="Unassembled WGS sequence"/>
</dbReference>
<keyword evidence="3" id="KW-1185">Reference proteome</keyword>
<gene>
    <name evidence="2" type="ORF">SAMN05421828_104134</name>
</gene>
<accession>A0A8G2CJ16</accession>
<proteinExistence type="predicted"/>
<dbReference type="EMBL" id="FTNE01000004">
    <property type="protein sequence ID" value="SIQ40637.1"/>
    <property type="molecule type" value="Genomic_DNA"/>
</dbReference>
<evidence type="ECO:0000256" key="1">
    <source>
        <dbReference type="SAM" id="Phobius"/>
    </source>
</evidence>
<name>A0A8G2CJ16_ACIRU</name>
<keyword evidence="1" id="KW-0812">Transmembrane</keyword>
<comment type="caution">
    <text evidence="2">The sequence shown here is derived from an EMBL/GenBank/DDBJ whole genome shotgun (WGS) entry which is preliminary data.</text>
</comment>
<keyword evidence="1" id="KW-0472">Membrane</keyword>
<reference evidence="2 3" key="1">
    <citation type="submission" date="2017-01" db="EMBL/GenBank/DDBJ databases">
        <authorList>
            <person name="Varghese N."/>
            <person name="Submissions S."/>
        </authorList>
    </citation>
    <scope>NUCLEOTIDE SEQUENCE [LARGE SCALE GENOMIC DNA]</scope>
    <source>
        <strain evidence="2 3">ATCC 35905</strain>
    </source>
</reference>
<protein>
    <submittedName>
        <fullName evidence="2">Uncharacterized protein</fullName>
    </submittedName>
</protein>
<evidence type="ECO:0000313" key="2">
    <source>
        <dbReference type="EMBL" id="SIQ40637.1"/>
    </source>
</evidence>
<sequence>MGLGVVYRSKGVLIYRSLSHIMTKRPNSAGGFDGPAGRRGWGFGLRRRTVLVRPDRRNWDQTDDQVQPGLGAGDHERLSLRMAIPIMIALALICWWAIIELGMRIF</sequence>
<keyword evidence="1" id="KW-1133">Transmembrane helix</keyword>
<organism evidence="2 3">
    <name type="scientific">Acidiphilium rubrum</name>
    <dbReference type="NCBI Taxonomy" id="526"/>
    <lineage>
        <taxon>Bacteria</taxon>
        <taxon>Pseudomonadati</taxon>
        <taxon>Pseudomonadota</taxon>
        <taxon>Alphaproteobacteria</taxon>
        <taxon>Acetobacterales</taxon>
        <taxon>Acidocellaceae</taxon>
        <taxon>Acidiphilium</taxon>
    </lineage>
</organism>
<dbReference type="AlphaFoldDB" id="A0A8G2CJ16"/>
<feature type="transmembrane region" description="Helical" evidence="1">
    <location>
        <begin position="78"/>
        <end position="99"/>
    </location>
</feature>
<evidence type="ECO:0000313" key="3">
    <source>
        <dbReference type="Proteomes" id="UP000186308"/>
    </source>
</evidence>